<reference evidence="1 2" key="1">
    <citation type="submission" date="2014-04" db="EMBL/GenBank/DDBJ databases">
        <authorList>
            <consortium name="DOE Joint Genome Institute"/>
            <person name="Kuo A."/>
            <person name="Kohler A."/>
            <person name="Jargeat P."/>
            <person name="Nagy L.G."/>
            <person name="Floudas D."/>
            <person name="Copeland A."/>
            <person name="Barry K.W."/>
            <person name="Cichocki N."/>
            <person name="Veneault-Fourrey C."/>
            <person name="LaButti K."/>
            <person name="Lindquist E.A."/>
            <person name="Lipzen A."/>
            <person name="Lundell T."/>
            <person name="Morin E."/>
            <person name="Murat C."/>
            <person name="Sun H."/>
            <person name="Tunlid A."/>
            <person name="Henrissat B."/>
            <person name="Grigoriev I.V."/>
            <person name="Hibbett D.S."/>
            <person name="Martin F."/>
            <person name="Nordberg H.P."/>
            <person name="Cantor M.N."/>
            <person name="Hua S.X."/>
        </authorList>
    </citation>
    <scope>NUCLEOTIDE SEQUENCE [LARGE SCALE GENOMIC DNA]</scope>
    <source>
        <strain evidence="1 2">Ve08.2h10</strain>
    </source>
</reference>
<protein>
    <submittedName>
        <fullName evidence="1">Uncharacterized protein</fullName>
    </submittedName>
</protein>
<gene>
    <name evidence="1" type="ORF">PAXRUDRAFT_141523</name>
</gene>
<organism evidence="1 2">
    <name type="scientific">Paxillus rubicundulus Ve08.2h10</name>
    <dbReference type="NCBI Taxonomy" id="930991"/>
    <lineage>
        <taxon>Eukaryota</taxon>
        <taxon>Fungi</taxon>
        <taxon>Dikarya</taxon>
        <taxon>Basidiomycota</taxon>
        <taxon>Agaricomycotina</taxon>
        <taxon>Agaricomycetes</taxon>
        <taxon>Agaricomycetidae</taxon>
        <taxon>Boletales</taxon>
        <taxon>Paxilineae</taxon>
        <taxon>Paxillaceae</taxon>
        <taxon>Paxillus</taxon>
    </lineage>
</organism>
<reference evidence="2" key="2">
    <citation type="submission" date="2015-01" db="EMBL/GenBank/DDBJ databases">
        <title>Evolutionary Origins and Diversification of the Mycorrhizal Mutualists.</title>
        <authorList>
            <consortium name="DOE Joint Genome Institute"/>
            <consortium name="Mycorrhizal Genomics Consortium"/>
            <person name="Kohler A."/>
            <person name="Kuo A."/>
            <person name="Nagy L.G."/>
            <person name="Floudas D."/>
            <person name="Copeland A."/>
            <person name="Barry K.W."/>
            <person name="Cichocki N."/>
            <person name="Veneault-Fourrey C."/>
            <person name="LaButti K."/>
            <person name="Lindquist E.A."/>
            <person name="Lipzen A."/>
            <person name="Lundell T."/>
            <person name="Morin E."/>
            <person name="Murat C."/>
            <person name="Riley R."/>
            <person name="Ohm R."/>
            <person name="Sun H."/>
            <person name="Tunlid A."/>
            <person name="Henrissat B."/>
            <person name="Grigoriev I.V."/>
            <person name="Hibbett D.S."/>
            <person name="Martin F."/>
        </authorList>
    </citation>
    <scope>NUCLEOTIDE SEQUENCE [LARGE SCALE GENOMIC DNA]</scope>
    <source>
        <strain evidence="2">Ve08.2h10</strain>
    </source>
</reference>
<name>A0A0D0DQW8_9AGAM</name>
<dbReference type="HOGENOM" id="CLU_148805_2_0_1"/>
<dbReference type="OrthoDB" id="2669721at2759"/>
<dbReference type="STRING" id="930991.A0A0D0DQW8"/>
<dbReference type="EMBL" id="KN825065">
    <property type="protein sequence ID" value="KIK95083.1"/>
    <property type="molecule type" value="Genomic_DNA"/>
</dbReference>
<dbReference type="InParanoid" id="A0A0D0DQW8"/>
<dbReference type="Proteomes" id="UP000054538">
    <property type="component" value="Unassembled WGS sequence"/>
</dbReference>
<feature type="non-terminal residue" evidence="1">
    <location>
        <position position="1"/>
    </location>
</feature>
<keyword evidence="2" id="KW-1185">Reference proteome</keyword>
<evidence type="ECO:0000313" key="1">
    <source>
        <dbReference type="EMBL" id="KIK95083.1"/>
    </source>
</evidence>
<evidence type="ECO:0000313" key="2">
    <source>
        <dbReference type="Proteomes" id="UP000054538"/>
    </source>
</evidence>
<dbReference type="AlphaFoldDB" id="A0A0D0DQW8"/>
<proteinExistence type="predicted"/>
<accession>A0A0D0DQW8</accession>
<sequence length="88" mass="9588">YILNLFISLGTADGHSLAYLNGLVGHHGWNGCCLYCGMPGCLKMNGHTYYPVLSGPLDYNIPRSDHDDIDPETYGGCCSPGIYFSKLI</sequence>